<sequence>MFRRRPLRGFRSGTVTERPIRPARPGSAHGGDTTILHETLSNRPSLRLDAFTLATDLLSRPGSRGEGQ</sequence>
<dbReference type="Proteomes" id="UP000469949">
    <property type="component" value="Unassembled WGS sequence"/>
</dbReference>
<reference evidence="2 3" key="1">
    <citation type="submission" date="2019-10" db="EMBL/GenBank/DDBJ databases">
        <title>Draft Genome Sequence of the Caffeine Degrading Methylotroph Methylorubrum populi PINKEL.</title>
        <authorList>
            <person name="Dawson S.C."/>
            <person name="Zhang X."/>
            <person name="Wright M.E."/>
            <person name="Sharma G."/>
            <person name="Langner J.T."/>
            <person name="Ditty J.L."/>
            <person name="Subuyuj G.A."/>
        </authorList>
    </citation>
    <scope>NUCLEOTIDE SEQUENCE [LARGE SCALE GENOMIC DNA]</scope>
    <source>
        <strain evidence="2 3">Pinkel</strain>
    </source>
</reference>
<dbReference type="EMBL" id="WEKV01000010">
    <property type="protein sequence ID" value="KAB7784168.1"/>
    <property type="molecule type" value="Genomic_DNA"/>
</dbReference>
<proteinExistence type="predicted"/>
<evidence type="ECO:0000313" key="3">
    <source>
        <dbReference type="Proteomes" id="UP000469949"/>
    </source>
</evidence>
<comment type="caution">
    <text evidence="2">The sequence shown here is derived from an EMBL/GenBank/DDBJ whole genome shotgun (WGS) entry which is preliminary data.</text>
</comment>
<evidence type="ECO:0000313" key="2">
    <source>
        <dbReference type="EMBL" id="KAB7784168.1"/>
    </source>
</evidence>
<name>A0A833MZT2_9HYPH</name>
<organism evidence="2 3">
    <name type="scientific">Methylorubrum populi</name>
    <dbReference type="NCBI Taxonomy" id="223967"/>
    <lineage>
        <taxon>Bacteria</taxon>
        <taxon>Pseudomonadati</taxon>
        <taxon>Pseudomonadota</taxon>
        <taxon>Alphaproteobacteria</taxon>
        <taxon>Hyphomicrobiales</taxon>
        <taxon>Methylobacteriaceae</taxon>
        <taxon>Methylorubrum</taxon>
    </lineage>
</organism>
<protein>
    <submittedName>
        <fullName evidence="2">Uncharacterized protein</fullName>
    </submittedName>
</protein>
<gene>
    <name evidence="2" type="ORF">F8B43_2201</name>
</gene>
<evidence type="ECO:0000256" key="1">
    <source>
        <dbReference type="SAM" id="MobiDB-lite"/>
    </source>
</evidence>
<feature type="region of interest" description="Disordered" evidence="1">
    <location>
        <begin position="1"/>
        <end position="33"/>
    </location>
</feature>
<dbReference type="AlphaFoldDB" id="A0A833MZT2"/>
<accession>A0A833MZT2</accession>